<protein>
    <submittedName>
        <fullName evidence="1">Uncharacterized protein</fullName>
    </submittedName>
</protein>
<evidence type="ECO:0000313" key="2">
    <source>
        <dbReference type="Proteomes" id="UP000886653"/>
    </source>
</evidence>
<name>A0A9P6NDQ9_9BASI</name>
<evidence type="ECO:0000313" key="1">
    <source>
        <dbReference type="EMBL" id="KAG0142158.1"/>
    </source>
</evidence>
<gene>
    <name evidence="1" type="ORF">CROQUDRAFT_110038</name>
</gene>
<keyword evidence="2" id="KW-1185">Reference proteome</keyword>
<dbReference type="EMBL" id="MU167358">
    <property type="protein sequence ID" value="KAG0142158.1"/>
    <property type="molecule type" value="Genomic_DNA"/>
</dbReference>
<proteinExistence type="predicted"/>
<comment type="caution">
    <text evidence="1">The sequence shown here is derived from an EMBL/GenBank/DDBJ whole genome shotgun (WGS) entry which is preliminary data.</text>
</comment>
<dbReference type="Proteomes" id="UP000886653">
    <property type="component" value="Unassembled WGS sequence"/>
</dbReference>
<sequence length="167" mass="19168">MIKELGECRTLKSLRLEYWKAIVCGKHLAVWVDGQELGTDRSFVRRSRTFELTRKKRQSVLRSSTQVGEAHDWLWITKPSVSVRSSSEFHHELLRKRGTQCQSLIPLLGTSFGGQHLEILGVLGSTHRGTEAPEESPEQSELSFDRIIRFCMSPECRMARNRTLSRV</sequence>
<dbReference type="AlphaFoldDB" id="A0A9P6NDQ9"/>
<accession>A0A9P6NDQ9</accession>
<organism evidence="1 2">
    <name type="scientific">Cronartium quercuum f. sp. fusiforme G11</name>
    <dbReference type="NCBI Taxonomy" id="708437"/>
    <lineage>
        <taxon>Eukaryota</taxon>
        <taxon>Fungi</taxon>
        <taxon>Dikarya</taxon>
        <taxon>Basidiomycota</taxon>
        <taxon>Pucciniomycotina</taxon>
        <taxon>Pucciniomycetes</taxon>
        <taxon>Pucciniales</taxon>
        <taxon>Coleosporiaceae</taxon>
        <taxon>Cronartium</taxon>
    </lineage>
</organism>
<reference evidence="1" key="1">
    <citation type="submission" date="2013-11" db="EMBL/GenBank/DDBJ databases">
        <title>Genome sequence of the fusiform rust pathogen reveals effectors for host alternation and coevolution with pine.</title>
        <authorList>
            <consortium name="DOE Joint Genome Institute"/>
            <person name="Smith K."/>
            <person name="Pendleton A."/>
            <person name="Kubisiak T."/>
            <person name="Anderson C."/>
            <person name="Salamov A."/>
            <person name="Aerts A."/>
            <person name="Riley R."/>
            <person name="Clum A."/>
            <person name="Lindquist E."/>
            <person name="Ence D."/>
            <person name="Campbell M."/>
            <person name="Kronenberg Z."/>
            <person name="Feau N."/>
            <person name="Dhillon B."/>
            <person name="Hamelin R."/>
            <person name="Burleigh J."/>
            <person name="Smith J."/>
            <person name="Yandell M."/>
            <person name="Nelson C."/>
            <person name="Grigoriev I."/>
            <person name="Davis J."/>
        </authorList>
    </citation>
    <scope>NUCLEOTIDE SEQUENCE</scope>
    <source>
        <strain evidence="1">G11</strain>
    </source>
</reference>